<dbReference type="InterPro" id="IPR050219">
    <property type="entry name" value="DnaG_primase"/>
</dbReference>
<dbReference type="Gene3D" id="3.40.1360.10">
    <property type="match status" value="1"/>
</dbReference>
<dbReference type="PANTHER" id="PTHR30313:SF2">
    <property type="entry name" value="DNA PRIMASE"/>
    <property type="match status" value="1"/>
</dbReference>
<dbReference type="Pfam" id="PF08275">
    <property type="entry name" value="DNAG_N"/>
    <property type="match status" value="1"/>
</dbReference>
<reference evidence="2" key="2">
    <citation type="journal article" date="2019" name="PLoS ONE">
        <title>Identification and characterization of putative Aeromonas spp. T3SS effectors.</title>
        <authorList>
            <person name="Rangel L.T."/>
            <person name="Marden J."/>
            <person name="Colston S."/>
            <person name="Setubal J.C."/>
            <person name="Graf J."/>
            <person name="Gogarten J.P."/>
        </authorList>
    </citation>
    <scope>NUCLEOTIDE SEQUENCE</scope>
    <source>
        <strain evidence="2">BAQ071013-135</strain>
    </source>
</reference>
<evidence type="ECO:0000259" key="1">
    <source>
        <dbReference type="Pfam" id="PF08275"/>
    </source>
</evidence>
<evidence type="ECO:0000313" key="2">
    <source>
        <dbReference type="EMBL" id="TND51869.1"/>
    </source>
</evidence>
<dbReference type="InterPro" id="IPR013264">
    <property type="entry name" value="DNAG_N"/>
</dbReference>
<accession>A0AAX2UP10</accession>
<dbReference type="Proteomes" id="UP000796104">
    <property type="component" value="Unassembled WGS sequence"/>
</dbReference>
<dbReference type="AlphaFoldDB" id="A0AAX2UP10"/>
<gene>
    <name evidence="2" type="ORF">CF123_18545</name>
</gene>
<name>A0AAX2UP10_AERVE</name>
<feature type="domain" description="DNA primase DNAG catalytic core N-terminal" evidence="1">
    <location>
        <begin position="169"/>
        <end position="210"/>
    </location>
</feature>
<dbReference type="Pfam" id="PF13155">
    <property type="entry name" value="Toprim_2"/>
    <property type="match status" value="1"/>
</dbReference>
<proteinExistence type="predicted"/>
<dbReference type="GO" id="GO:0006269">
    <property type="term" value="P:DNA replication, synthesis of primer"/>
    <property type="evidence" value="ECO:0007669"/>
    <property type="project" value="TreeGrafter"/>
</dbReference>
<dbReference type="Gene3D" id="3.90.980.10">
    <property type="entry name" value="DNA primase, catalytic core, N-terminal domain"/>
    <property type="match status" value="1"/>
</dbReference>
<organism evidence="2 3">
    <name type="scientific">Aeromonas veronii</name>
    <dbReference type="NCBI Taxonomy" id="654"/>
    <lineage>
        <taxon>Bacteria</taxon>
        <taxon>Pseudomonadati</taxon>
        <taxon>Pseudomonadota</taxon>
        <taxon>Gammaproteobacteria</taxon>
        <taxon>Aeromonadales</taxon>
        <taxon>Aeromonadaceae</taxon>
        <taxon>Aeromonas</taxon>
    </lineage>
</organism>
<dbReference type="GO" id="GO:0005737">
    <property type="term" value="C:cytoplasm"/>
    <property type="evidence" value="ECO:0007669"/>
    <property type="project" value="TreeGrafter"/>
</dbReference>
<dbReference type="SUPFAM" id="SSF56731">
    <property type="entry name" value="DNA primase core"/>
    <property type="match status" value="1"/>
</dbReference>
<reference evidence="2" key="1">
    <citation type="submission" date="2017-10" db="EMBL/GenBank/DDBJ databases">
        <authorList>
            <person name="Colston S.M."/>
            <person name="Graf J."/>
        </authorList>
    </citation>
    <scope>NUCLEOTIDE SEQUENCE</scope>
    <source>
        <strain evidence="2">BAQ071013-135</strain>
    </source>
</reference>
<dbReference type="PANTHER" id="PTHR30313">
    <property type="entry name" value="DNA PRIMASE"/>
    <property type="match status" value="1"/>
</dbReference>
<sequence length="372" mass="41954">MRHKPDTDLSEILEHIDPELFLDYEGVRFKRTFGSSGQQLNIKTCPRCGGNGWKVYLNASSGLGNCFHGDCAGEPGFNLFSFSRHLWGTDSSETIRRLKDYARDQGWVAKRSTSAEVEEVTDFDMPESIELPHGGRNLRYLEQRGIDRDLARYFHLRFCHKGQYIYIDGEGRRMWQNYDNRVLIPIYDLDGVLVTFQGRHISNDAPRKYLFPPGLPGSGRFLYNGHNVIGCEEIVICEGAFDVMATKIAMDSKVHLRSVGQIGTFGKHLSHGDHNGQDQLGALIRLKQHGLKSVVFMWDGEVDAIKAAIESAKLVRSVGLSAKVALLPEGKDPNEVPPSVVVDAYERAMSCSDVRLLRELMRRARLRESKPE</sequence>
<dbReference type="EMBL" id="PDXJ01000026">
    <property type="protein sequence ID" value="TND51869.1"/>
    <property type="molecule type" value="Genomic_DNA"/>
</dbReference>
<evidence type="ECO:0000313" key="3">
    <source>
        <dbReference type="Proteomes" id="UP000796104"/>
    </source>
</evidence>
<dbReference type="InterPro" id="IPR037068">
    <property type="entry name" value="DNA_primase_core_N_sf"/>
</dbReference>
<dbReference type="RefSeq" id="WP_139495316.1">
    <property type="nucleotide sequence ID" value="NZ_CAWORL010000019.1"/>
</dbReference>
<protein>
    <submittedName>
        <fullName evidence="2">DNA primase</fullName>
    </submittedName>
</protein>
<comment type="caution">
    <text evidence="2">The sequence shown here is derived from an EMBL/GenBank/DDBJ whole genome shotgun (WGS) entry which is preliminary data.</text>
</comment>